<dbReference type="Proteomes" id="UP000504635">
    <property type="component" value="Unplaced"/>
</dbReference>
<name>A0A6J2X4S4_SITOR</name>
<evidence type="ECO:0000256" key="2">
    <source>
        <dbReference type="ARBA" id="ARBA00012513"/>
    </source>
</evidence>
<dbReference type="OrthoDB" id="381190at2759"/>
<evidence type="ECO:0000256" key="7">
    <source>
        <dbReference type="ARBA" id="ARBA00022777"/>
    </source>
</evidence>
<gene>
    <name evidence="19" type="primary">LOC115874995</name>
</gene>
<dbReference type="Gene3D" id="1.10.1070.11">
    <property type="entry name" value="Phosphatidylinositol 3-/4-kinase, catalytic domain"/>
    <property type="match status" value="1"/>
</dbReference>
<reference evidence="19" key="1">
    <citation type="submission" date="2025-08" db="UniProtKB">
        <authorList>
            <consortium name="RefSeq"/>
        </authorList>
    </citation>
    <scope>IDENTIFICATION</scope>
    <source>
        <tissue evidence="19">Gonads</tissue>
    </source>
</reference>
<evidence type="ECO:0000256" key="6">
    <source>
        <dbReference type="ARBA" id="ARBA00022763"/>
    </source>
</evidence>
<keyword evidence="4" id="KW-0808">Transferase</keyword>
<dbReference type="CDD" id="cd05171">
    <property type="entry name" value="PIKKc_ATM"/>
    <property type="match status" value="1"/>
</dbReference>
<dbReference type="InterPro" id="IPR014009">
    <property type="entry name" value="PIK_FAT"/>
</dbReference>
<evidence type="ECO:0000256" key="8">
    <source>
        <dbReference type="ARBA" id="ARBA00022840"/>
    </source>
</evidence>
<dbReference type="InterPro" id="IPR018936">
    <property type="entry name" value="PI3/4_kinase_CS"/>
</dbReference>
<evidence type="ECO:0000256" key="12">
    <source>
        <dbReference type="ARBA" id="ARBA00048679"/>
    </source>
</evidence>
<evidence type="ECO:0000256" key="1">
    <source>
        <dbReference type="ARBA" id="ARBA00004123"/>
    </source>
</evidence>
<evidence type="ECO:0000256" key="5">
    <source>
        <dbReference type="ARBA" id="ARBA00022741"/>
    </source>
</evidence>
<evidence type="ECO:0000256" key="13">
    <source>
        <dbReference type="ARBA" id="ARBA00073111"/>
    </source>
</evidence>
<feature type="domain" description="PI3K/PI4K catalytic" evidence="15">
    <location>
        <begin position="2395"/>
        <end position="2712"/>
    </location>
</feature>
<keyword evidence="8" id="KW-0067">ATP-binding</keyword>
<dbReference type="InterPro" id="IPR000403">
    <property type="entry name" value="PI3/4_kinase_cat_dom"/>
</dbReference>
<keyword evidence="3" id="KW-0723">Serine/threonine-protein kinase</keyword>
<evidence type="ECO:0000256" key="14">
    <source>
        <dbReference type="SAM" id="MobiDB-lite"/>
    </source>
</evidence>
<evidence type="ECO:0000313" key="19">
    <source>
        <dbReference type="RefSeq" id="XP_030746167.1"/>
    </source>
</evidence>
<evidence type="ECO:0000256" key="10">
    <source>
        <dbReference type="ARBA" id="ARBA00023306"/>
    </source>
</evidence>
<keyword evidence="10" id="KW-0131">Cell cycle</keyword>
<comment type="catalytic activity">
    <reaction evidence="12">
        <text>L-seryl-[protein] + ATP = O-phospho-L-seryl-[protein] + ADP + H(+)</text>
        <dbReference type="Rhea" id="RHEA:17989"/>
        <dbReference type="Rhea" id="RHEA-COMP:9863"/>
        <dbReference type="Rhea" id="RHEA-COMP:11604"/>
        <dbReference type="ChEBI" id="CHEBI:15378"/>
        <dbReference type="ChEBI" id="CHEBI:29999"/>
        <dbReference type="ChEBI" id="CHEBI:30616"/>
        <dbReference type="ChEBI" id="CHEBI:83421"/>
        <dbReference type="ChEBI" id="CHEBI:456216"/>
        <dbReference type="EC" id="2.7.11.1"/>
    </reaction>
</comment>
<dbReference type="FunFam" id="3.30.1010.10:FF:000023">
    <property type="entry name" value="Serine/threonine-protein kinase ATM"/>
    <property type="match status" value="1"/>
</dbReference>
<keyword evidence="7 19" id="KW-0418">Kinase</keyword>
<dbReference type="InterPro" id="IPR044107">
    <property type="entry name" value="PIKKc_ATM"/>
</dbReference>
<dbReference type="PROSITE" id="PS50290">
    <property type="entry name" value="PI3_4_KINASE_3"/>
    <property type="match status" value="1"/>
</dbReference>
<evidence type="ECO:0000313" key="18">
    <source>
        <dbReference type="Proteomes" id="UP000504635"/>
    </source>
</evidence>
<comment type="subcellular location">
    <subcellularLocation>
        <location evidence="1">Nucleus</location>
    </subcellularLocation>
</comment>
<keyword evidence="6" id="KW-0227">DNA damage</keyword>
<evidence type="ECO:0000256" key="3">
    <source>
        <dbReference type="ARBA" id="ARBA00022527"/>
    </source>
</evidence>
<protein>
    <recommendedName>
        <fullName evidence="13">Serine/threonine-protein kinase ATM</fullName>
        <ecNumber evidence="2">2.7.11.1</ecNumber>
    </recommendedName>
</protein>
<dbReference type="FunCoup" id="A0A6J2X4S4">
    <property type="interactions" value="1573"/>
</dbReference>
<dbReference type="PANTHER" id="PTHR37079">
    <property type="entry name" value="SERINE/THREONINE-PROTEIN KINASE ATM"/>
    <property type="match status" value="1"/>
</dbReference>
<dbReference type="PROSITE" id="PS00915">
    <property type="entry name" value="PI3_4_KINASE_1"/>
    <property type="match status" value="1"/>
</dbReference>
<dbReference type="InParanoid" id="A0A6J2X4S4"/>
<evidence type="ECO:0000256" key="9">
    <source>
        <dbReference type="ARBA" id="ARBA00023242"/>
    </source>
</evidence>
<dbReference type="Pfam" id="PF02260">
    <property type="entry name" value="FATC"/>
    <property type="match status" value="1"/>
</dbReference>
<dbReference type="SUPFAM" id="SSF48371">
    <property type="entry name" value="ARM repeat"/>
    <property type="match status" value="1"/>
</dbReference>
<dbReference type="InterPro" id="IPR003152">
    <property type="entry name" value="FATC_dom"/>
</dbReference>
<dbReference type="GO" id="GO:0004674">
    <property type="term" value="F:protein serine/threonine kinase activity"/>
    <property type="evidence" value="ECO:0007669"/>
    <property type="project" value="UniProtKB-KW"/>
</dbReference>
<keyword evidence="5" id="KW-0547">Nucleotide-binding</keyword>
<dbReference type="PROSITE" id="PS51190">
    <property type="entry name" value="FATC"/>
    <property type="match status" value="1"/>
</dbReference>
<keyword evidence="18" id="KW-1185">Reference proteome</keyword>
<dbReference type="GO" id="GO:0005524">
    <property type="term" value="F:ATP binding"/>
    <property type="evidence" value="ECO:0007669"/>
    <property type="project" value="UniProtKB-KW"/>
</dbReference>
<evidence type="ECO:0000259" key="16">
    <source>
        <dbReference type="PROSITE" id="PS51189"/>
    </source>
</evidence>
<evidence type="ECO:0000256" key="11">
    <source>
        <dbReference type="ARBA" id="ARBA00047899"/>
    </source>
</evidence>
<comment type="catalytic activity">
    <reaction evidence="11">
        <text>L-threonyl-[protein] + ATP = O-phospho-L-threonyl-[protein] + ADP + H(+)</text>
        <dbReference type="Rhea" id="RHEA:46608"/>
        <dbReference type="Rhea" id="RHEA-COMP:11060"/>
        <dbReference type="Rhea" id="RHEA-COMP:11605"/>
        <dbReference type="ChEBI" id="CHEBI:15378"/>
        <dbReference type="ChEBI" id="CHEBI:30013"/>
        <dbReference type="ChEBI" id="CHEBI:30616"/>
        <dbReference type="ChEBI" id="CHEBI:61977"/>
        <dbReference type="ChEBI" id="CHEBI:456216"/>
        <dbReference type="EC" id="2.7.11.1"/>
    </reaction>
</comment>
<dbReference type="SMART" id="SM00146">
    <property type="entry name" value="PI3Kc"/>
    <property type="match status" value="1"/>
</dbReference>
<feature type="region of interest" description="Disordered" evidence="14">
    <location>
        <begin position="2680"/>
        <end position="2700"/>
    </location>
</feature>
<dbReference type="EC" id="2.7.11.1" evidence="2"/>
<evidence type="ECO:0000256" key="4">
    <source>
        <dbReference type="ARBA" id="ARBA00022679"/>
    </source>
</evidence>
<dbReference type="PROSITE" id="PS00916">
    <property type="entry name" value="PI3_4_KINASE_2"/>
    <property type="match status" value="1"/>
</dbReference>
<evidence type="ECO:0000259" key="15">
    <source>
        <dbReference type="PROSITE" id="PS50290"/>
    </source>
</evidence>
<dbReference type="GO" id="GO:0006281">
    <property type="term" value="P:DNA repair"/>
    <property type="evidence" value="ECO:0007669"/>
    <property type="project" value="InterPro"/>
</dbReference>
<dbReference type="SMART" id="SM01343">
    <property type="entry name" value="FATC"/>
    <property type="match status" value="1"/>
</dbReference>
<dbReference type="InterPro" id="IPR038980">
    <property type="entry name" value="ATM_plant"/>
</dbReference>
<dbReference type="PROSITE" id="PS51189">
    <property type="entry name" value="FAT"/>
    <property type="match status" value="1"/>
</dbReference>
<evidence type="ECO:0000259" key="17">
    <source>
        <dbReference type="PROSITE" id="PS51190"/>
    </source>
</evidence>
<accession>A0A6J2X4S4</accession>
<dbReference type="InterPro" id="IPR011009">
    <property type="entry name" value="Kinase-like_dom_sf"/>
</dbReference>
<dbReference type="InterPro" id="IPR036940">
    <property type="entry name" value="PI3/4_kinase_cat_sf"/>
</dbReference>
<dbReference type="RefSeq" id="XP_030746167.1">
    <property type="nucleotide sequence ID" value="XM_030890307.1"/>
</dbReference>
<dbReference type="InterPro" id="IPR016024">
    <property type="entry name" value="ARM-type_fold"/>
</dbReference>
<dbReference type="GeneID" id="115874995"/>
<sequence length="2754" mass="318255">MNVARLLEEYFSLANSSKVTERKKGFEKLRDLLSSDNILEDLNSAKLHSWEYFLDNIQVCLKRECEKRATKTSTQYDKNFENASEVFNLIIKSALHQGAKCINISKLIRYMDGCLKEKNMKMCRNLFLLELKNNILPNITCLGHLDSEDFVLIFEILKSEFTAVESSDVLICNCFVMLMKHSPLCGLPPSYLREQFTFMSKFCQDAKPNDPRSVHNDVMETVLYFCKHTVEDNRMSCIKFGEDVFYALLQLYNASGHESAVKERFLDFCLLQMTIRNPDGVVEGDSQALASSWDLWKRCIRSMYSILSSEISNYLQCTIKNTLIFIPHGRTTLLLQSFVSLFVEVSKQLLNYKEHIPSSDPSEHPQKRIKLEMTFEFFVQEIQATKSWIWIKLTGALLDKYPEVIDEKLFLQLLKLLHTLQCEEKDTNTTNYIYECQGILIDVQNRLNFDSKDEIDSIWRLIGESTLSAVGLNQSIEETQILLQKLIKNNYIDLESAVQIYKPGVLTVTKYHLSTTERILEQTNFAELTKAKRINFLHSLLSFENVKDPKCFLEPNFAKILVALILKQYPDGDINIPKERCDKFLELKTLYAKSSFSLNHLLLEENKDKSKDSTRIYNTENEIIDSVSHYIKTLVQNSNSKNTGCRLCIFGLLYNILNKLIEYKIITEDTMEENEIFVILKRIINKDNLIEEIMKYQKQDVKLLREVLEVASILDTIWSIRNHITDSVKNVFSLPFLQALFEIVNFLQNARKRKYDIEQDVKIALTRALSKYCIITSHYTLNEHQVNIMRILSSPDYDFKTDIDYNLSLSFLENVKFAKPGVLPDEIIENILNCLQEICAIRYRNYENALEILSILKGFFIHLDKVTNWEYKSKAVKLLKIFYDHRIHYGPNVSVAILCCIEVLCKIDPDFLYAKWNNKEIVKFIPTFLSDNYQKVRYKAIDILVNFIKETSGTIKLETFHKLEELFCVIYENNIKVFEVEGLLTDERKRDELQFRTVTALYIFVSITVNCPDWIEESLLALFKLQRDKNLFEAVNKEYLEKIIAAFELHYKFDNFLANYLENTLSKWINLGYDINRFPIIFFNCTDKLEFYTKYFNICLPLLVMKDRSELVKAANQLQITEKEFLENNCTKVFANALTCNAAYIGDHFLKTNTEIKYLVSVVGDKLKELWLENVEDVFLNLLTGISDNKLFYETFDEKVIFIYHGITYAEFQKCLKFVEDLLCSGSSLIHLFCSSKSSKLQKILLQLQTEPYTAIAEKKKLKYFHQYSICIDLLTTNIKSKDKIITYFLRDTIYYLINLARSSVDNLKLSKIVIKYLDVFLKRVVPERFIVFEEFFVFTVNSVKSLALINHQTSQLCLNILEFLIVDNASKFTEMIKGLDTFPDKAEFQKINEIHHKIKYAFKTVTLEDEITSFLDFSNDIASRQDNLVHLKRLLATEKAQLGKMYSKLTESSSEECYKNSVLHRLTCVLVKMSCFPNKNISIEAIKCLGELGPANLATSILQSKDKVLDIKAKPLKLLTGQILSLLIQYIVDPDIKVVKRATDALYAVLKYEEAKGIAASGEDYGYGPINRSYIFPFTLNTSKSSSVRINSTLRWQNDIEIWCPSDSTDSNGWITTLVVELLNTFSNGSYFNDLIPLCKVKVKFCESILPLLIYLLLHLKNKTLTVAISKQINNFFTNHWSATVTCTTEKTSIAVSKKAVKCMVDVINFIRQQSSILQDFKFEDLKLNYLAISKAAAFCSAHFSALLYGELWCRKQISNYERTALTQLNSVKSGNTLLDYVYENESETDGITLQDILQNAYKSIGDLDSLSGCGFMFLLNPEYKVEYYKKLDQWDKVMNYYSSQSSRYTGSSLTNLIDSFKMNQFYQLPVLYSELSSEPQYECLWRLGQWTTNEKNAFKCEKKFNSLKALCDGDKYTFYKSKEELGLCVIENLKHTSLESSKNLYPILAQLQSLVEMDDFMEAIERQEFDSLYVDGTKDNIIGHEFPLDYAKDEHHLRVAENSIMHIKLQPHLDDNIKNELQFRESQFAWLTNDKMIAQQLLRKLSNSNLRPRLKSNVLKMRAQYMAEIYSDRNNVLTSFSESVNLLNSLKGSETPSDLKNLEDTFDKIATFADKEYQQIVNHMKSDLFQKKVSNLKLCKERSATSLDNKKMTLDEQKAASFQKRQTKIEENEINTTKAEKDILLRLAIENYFKNLQRCDTNNIKIFRVMSLLLDNRDNGKLNSHVTQYLSSLPTYKYVTMLPQLIPHISNEPDFFSDQINKIIERCAIDHPHHTLPLLMALVHANKDQGTSRSKSKTSSNDRICTANYIVNRLSKNKNMDVIISKMKKLSEALIELAYYSNDSHDEPNKAYTIPATLKIHRIKNYDDILVPTCTLPVSKNNKYDDIEGIAKFNNKYKNVGGINCPKRIECISTTGKTKLQLVKGQDDLRQDAVMQQVFNIMTDVLASNKQTKNMLIRTYKVVPLSMRSGVLEWVANSMPIGSYLVGSKEENYVGAHRDFRPDNWTPGQCRTKYKAASNSSNEEKLRIFNEICENFKPVFHKFFETHFPQPSVWYERRKAYIHSVATTSMCGYILGIGDRHVSNILIDKQSAELIHIDFGIAFEQGKCLPTPETIPFRLTRDIVDGMGVSGVEGLFRKSCEKTMEVLRTNSQTILTILEVLLYDPLYFWTVTPAEAHKRQTEENMNKTNSDDSEDETKNISAETALLRLRGKLQGTEEGRPTTVEQQVGMLIQQAMAPANLSRLFHGWQPYL</sequence>
<proteinExistence type="predicted"/>
<dbReference type="KEGG" id="soy:115874995"/>
<dbReference type="SUPFAM" id="SSF56112">
    <property type="entry name" value="Protein kinase-like (PK-like)"/>
    <property type="match status" value="1"/>
</dbReference>
<feature type="domain" description="FATC" evidence="17">
    <location>
        <begin position="2722"/>
        <end position="2754"/>
    </location>
</feature>
<keyword evidence="9" id="KW-0539">Nucleus</keyword>
<dbReference type="PANTHER" id="PTHR37079:SF4">
    <property type="entry name" value="SERINE_THREONINE-PROTEIN KINASE ATM"/>
    <property type="match status" value="1"/>
</dbReference>
<dbReference type="Gene3D" id="3.30.1010.10">
    <property type="entry name" value="Phosphatidylinositol 3-kinase Catalytic Subunit, Chain A, domain 4"/>
    <property type="match status" value="1"/>
</dbReference>
<feature type="domain" description="FAT" evidence="16">
    <location>
        <begin position="1733"/>
        <end position="2287"/>
    </location>
</feature>
<dbReference type="Pfam" id="PF00454">
    <property type="entry name" value="PI3_PI4_kinase"/>
    <property type="match status" value="1"/>
</dbReference>
<dbReference type="CTD" id="41839"/>
<dbReference type="GO" id="GO:0005634">
    <property type="term" value="C:nucleus"/>
    <property type="evidence" value="ECO:0007669"/>
    <property type="project" value="UniProtKB-SubCell"/>
</dbReference>
<organism evidence="18 19">
    <name type="scientific">Sitophilus oryzae</name>
    <name type="common">Rice weevil</name>
    <name type="synonym">Curculio oryzae</name>
    <dbReference type="NCBI Taxonomy" id="7048"/>
    <lineage>
        <taxon>Eukaryota</taxon>
        <taxon>Metazoa</taxon>
        <taxon>Ecdysozoa</taxon>
        <taxon>Arthropoda</taxon>
        <taxon>Hexapoda</taxon>
        <taxon>Insecta</taxon>
        <taxon>Pterygota</taxon>
        <taxon>Neoptera</taxon>
        <taxon>Endopterygota</taxon>
        <taxon>Coleoptera</taxon>
        <taxon>Polyphaga</taxon>
        <taxon>Cucujiformia</taxon>
        <taxon>Curculionidae</taxon>
        <taxon>Dryophthorinae</taxon>
        <taxon>Sitophilus</taxon>
    </lineage>
</organism>